<name>A0A426V2L5_9BURK</name>
<sequence>MATLCMGAPLQHSRHSEQPNMRSSTLSNVIGGGLLALVTAFSAPAWAEPLHDGDIEIGVAHGVLQTLGAGHTHGLDGYGIFEGNLGDLAGGLYSTDDPGYDSAVGSLAAGAEIFYTALGTLSFWNGTAWSASAVPANVTLRVNGNLGEESFWTASGITGDVSGLIGQAGSNGKLHEHLDLTAVGSGRTAVGAYLIQLQLSANGYASSSPFYIALNRGLSEADFETAVHALTMPVPEPSTWLMSLAGLGAVAMVRRQRQAKAPAKA</sequence>
<proteinExistence type="predicted"/>
<accession>A0A426V2L5</accession>
<keyword evidence="4" id="KW-1185">Reference proteome</keyword>
<protein>
    <submittedName>
        <fullName evidence="3">PEP-CTERM sorting domain-containing protein</fullName>
    </submittedName>
</protein>
<feature type="region of interest" description="Disordered" evidence="1">
    <location>
        <begin position="1"/>
        <end position="23"/>
    </location>
</feature>
<evidence type="ECO:0000313" key="4">
    <source>
        <dbReference type="Proteomes" id="UP000269265"/>
    </source>
</evidence>
<evidence type="ECO:0000259" key="2">
    <source>
        <dbReference type="Pfam" id="PF07589"/>
    </source>
</evidence>
<evidence type="ECO:0000256" key="1">
    <source>
        <dbReference type="SAM" id="MobiDB-lite"/>
    </source>
</evidence>
<gene>
    <name evidence="3" type="ORF">EIP75_21995</name>
</gene>
<dbReference type="Pfam" id="PF07589">
    <property type="entry name" value="PEP-CTERM"/>
    <property type="match status" value="1"/>
</dbReference>
<evidence type="ECO:0000313" key="3">
    <source>
        <dbReference type="EMBL" id="RRS01068.1"/>
    </source>
</evidence>
<organism evidence="3 4">
    <name type="scientific">Aquabacterium soli</name>
    <dbReference type="NCBI Taxonomy" id="2493092"/>
    <lineage>
        <taxon>Bacteria</taxon>
        <taxon>Pseudomonadati</taxon>
        <taxon>Pseudomonadota</taxon>
        <taxon>Betaproteobacteria</taxon>
        <taxon>Burkholderiales</taxon>
        <taxon>Aquabacterium</taxon>
    </lineage>
</organism>
<dbReference type="NCBIfam" id="TIGR02595">
    <property type="entry name" value="PEP_CTERM"/>
    <property type="match status" value="1"/>
</dbReference>
<feature type="domain" description="Ice-binding protein C-terminal" evidence="2">
    <location>
        <begin position="233"/>
        <end position="257"/>
    </location>
</feature>
<dbReference type="AlphaFoldDB" id="A0A426V2L5"/>
<dbReference type="InterPro" id="IPR013424">
    <property type="entry name" value="Ice-binding_C"/>
</dbReference>
<dbReference type="EMBL" id="RSED01000028">
    <property type="protein sequence ID" value="RRS01068.1"/>
    <property type="molecule type" value="Genomic_DNA"/>
</dbReference>
<comment type="caution">
    <text evidence="3">The sequence shown here is derived from an EMBL/GenBank/DDBJ whole genome shotgun (WGS) entry which is preliminary data.</text>
</comment>
<reference evidence="3 4" key="1">
    <citation type="submission" date="2018-12" db="EMBL/GenBank/DDBJ databases">
        <title>The whole draft genome of Aquabacterium sp. SJQ9.</title>
        <authorList>
            <person name="Sun L."/>
            <person name="Gao X."/>
            <person name="Chen W."/>
            <person name="Huang K."/>
        </authorList>
    </citation>
    <scope>NUCLEOTIDE SEQUENCE [LARGE SCALE GENOMIC DNA]</scope>
    <source>
        <strain evidence="3 4">SJQ9</strain>
    </source>
</reference>
<dbReference type="Proteomes" id="UP000269265">
    <property type="component" value="Unassembled WGS sequence"/>
</dbReference>